<dbReference type="InterPro" id="IPR001525">
    <property type="entry name" value="C5_MeTfrase"/>
</dbReference>
<keyword evidence="10" id="KW-1185">Reference proteome</keyword>
<gene>
    <name evidence="9" type="ORF">ACFSR6_18010</name>
</gene>
<dbReference type="Pfam" id="PF00145">
    <property type="entry name" value="DNA_methylase"/>
    <property type="match status" value="1"/>
</dbReference>
<name>A0ABW5MPU4_9SPHI</name>
<evidence type="ECO:0000313" key="9">
    <source>
        <dbReference type="EMBL" id="MFD2584400.1"/>
    </source>
</evidence>
<dbReference type="InterPro" id="IPR050390">
    <property type="entry name" value="C5-Methyltransferase"/>
</dbReference>
<evidence type="ECO:0000256" key="3">
    <source>
        <dbReference type="ARBA" id="ARBA00022679"/>
    </source>
</evidence>
<evidence type="ECO:0000256" key="7">
    <source>
        <dbReference type="PROSITE-ProRule" id="PRU01016"/>
    </source>
</evidence>
<reference evidence="10" key="1">
    <citation type="journal article" date="2019" name="Int. J. Syst. Evol. Microbiol.">
        <title>The Global Catalogue of Microorganisms (GCM) 10K type strain sequencing project: providing services to taxonomists for standard genome sequencing and annotation.</title>
        <authorList>
            <consortium name="The Broad Institute Genomics Platform"/>
            <consortium name="The Broad Institute Genome Sequencing Center for Infectious Disease"/>
            <person name="Wu L."/>
            <person name="Ma J."/>
        </authorList>
    </citation>
    <scope>NUCLEOTIDE SEQUENCE [LARGE SCALE GENOMIC DNA]</scope>
    <source>
        <strain evidence="10">KCTC 42866</strain>
    </source>
</reference>
<dbReference type="InterPro" id="IPR018117">
    <property type="entry name" value="C5_DNA_meth_AS"/>
</dbReference>
<keyword evidence="5" id="KW-0680">Restriction system</keyword>
<evidence type="ECO:0000256" key="1">
    <source>
        <dbReference type="ARBA" id="ARBA00011975"/>
    </source>
</evidence>
<dbReference type="GO" id="GO:0032259">
    <property type="term" value="P:methylation"/>
    <property type="evidence" value="ECO:0007669"/>
    <property type="project" value="UniProtKB-KW"/>
</dbReference>
<evidence type="ECO:0000256" key="5">
    <source>
        <dbReference type="ARBA" id="ARBA00022747"/>
    </source>
</evidence>
<dbReference type="GO" id="GO:0008168">
    <property type="term" value="F:methyltransferase activity"/>
    <property type="evidence" value="ECO:0007669"/>
    <property type="project" value="UniProtKB-KW"/>
</dbReference>
<comment type="similarity">
    <text evidence="7">Belongs to the class I-like SAM-binding methyltransferase superfamily. C5-methyltransferase family.</text>
</comment>
<dbReference type="RefSeq" id="WP_379081414.1">
    <property type="nucleotide sequence ID" value="NZ_JBHULL010000034.1"/>
</dbReference>
<dbReference type="PANTHER" id="PTHR10629">
    <property type="entry name" value="CYTOSINE-SPECIFIC METHYLTRANSFERASE"/>
    <property type="match status" value="1"/>
</dbReference>
<evidence type="ECO:0000259" key="8">
    <source>
        <dbReference type="Pfam" id="PF07669"/>
    </source>
</evidence>
<sequence>MNKPLTYISLFSSAGVGCYGFKQNGFECIATNEILPRRLKIQLFNNKCKYDTGYLDGDISTKEIKNKLFAEINRWRTEHKISEPDVIIATPPCQGMSVANHKKNQELVRNSLVVESIKITKEVNPKFFVFENVRSFLNTTCTDVDGTEKTIKDAINLNLGGHYNILFKVVNFKDYGSHSSRTRTLVIGVRKNLNNVSPYDIFPQKNNPKTLRKLFAELEPLNEMGDISISDIFHSYRKYDVKMLPWIENLKEGESAFENIEPARIPHQIIDGKVVFNESKNGDKYARWYWDREGPCVHTRNDILSSQNTIHPSENRVFSIRELMLMMSIPENFRWTNQSTEKLNNINVLEKKMFLKKEELNIRHCIGEAVPTGVFGNIAKRIKQVLNEKVLTATEINNIIKKKELNNIENLISFINSEFKKIGLENIYQIAEYSNSSRQENSAFFTRKDIAFSTVKDLPDLKAKRKIRILEPSVGIGNFIPLLIEKYEDKEEVIFDLVDIDSNSFIILKNILDKMKLPKKFKFNFINADFLTYKFNEKYDVVVGNPPYKKLANNQELLSKYKVNSRNNETNNLFAFFIERAISLGNFVSLIVPKSLINSPEFNVTREILKEQNLLKICDYGEKGFKGVKIETISFLLETSSKKHSETIQIESYITATMEEKSKNYLFSDKFPYWLIYRNREFDQISEKLQFDIFQSFRDRQITKQITRDSGKYRVLKSRNIGNNQILELENYDCYIDDMEKLAVAKFLNREDVVMIPNLTYYPRASFLPENTITDGSVALLTLKNGSRLPTKIDLDYYSSKEFEKFYRIARNYGTRSLNIDNNSVFFFGLLKGI</sequence>
<protein>
    <recommendedName>
        <fullName evidence="1">DNA (cytosine-5-)-methyltransferase</fullName>
        <ecNumber evidence="1">2.1.1.37</ecNumber>
    </recommendedName>
</protein>
<feature type="domain" description="Type II methyltransferase M.TaqI-like" evidence="8">
    <location>
        <begin position="509"/>
        <end position="623"/>
    </location>
</feature>
<dbReference type="InterPro" id="IPR011639">
    <property type="entry name" value="MethylTrfase_TaqI-like_dom"/>
</dbReference>
<dbReference type="InterPro" id="IPR029063">
    <property type="entry name" value="SAM-dependent_MTases_sf"/>
</dbReference>
<keyword evidence="4 7" id="KW-0949">S-adenosyl-L-methionine</keyword>
<dbReference type="PRINTS" id="PR00105">
    <property type="entry name" value="C5METTRFRASE"/>
</dbReference>
<dbReference type="PROSITE" id="PS00094">
    <property type="entry name" value="C5_MTASE_1"/>
    <property type="match status" value="1"/>
</dbReference>
<dbReference type="PROSITE" id="PS51679">
    <property type="entry name" value="SAM_MT_C5"/>
    <property type="match status" value="1"/>
</dbReference>
<dbReference type="SUPFAM" id="SSF53335">
    <property type="entry name" value="S-adenosyl-L-methionine-dependent methyltransferases"/>
    <property type="match status" value="2"/>
</dbReference>
<evidence type="ECO:0000313" key="10">
    <source>
        <dbReference type="Proteomes" id="UP001597461"/>
    </source>
</evidence>
<dbReference type="Pfam" id="PF07669">
    <property type="entry name" value="Eco57I"/>
    <property type="match status" value="1"/>
</dbReference>
<feature type="active site" evidence="7">
    <location>
        <position position="93"/>
    </location>
</feature>
<dbReference type="EC" id="2.1.1.37" evidence="1"/>
<evidence type="ECO:0000256" key="4">
    <source>
        <dbReference type="ARBA" id="ARBA00022691"/>
    </source>
</evidence>
<dbReference type="Proteomes" id="UP001597461">
    <property type="component" value="Unassembled WGS sequence"/>
</dbReference>
<dbReference type="InterPro" id="IPR002052">
    <property type="entry name" value="DNA_methylase_N6_adenine_CS"/>
</dbReference>
<dbReference type="PANTHER" id="PTHR10629:SF52">
    <property type="entry name" value="DNA (CYTOSINE-5)-METHYLTRANSFERASE 1"/>
    <property type="match status" value="1"/>
</dbReference>
<dbReference type="CDD" id="cd02440">
    <property type="entry name" value="AdoMet_MTases"/>
    <property type="match status" value="1"/>
</dbReference>
<accession>A0ABW5MPU4</accession>
<dbReference type="Gene3D" id="3.40.50.150">
    <property type="entry name" value="Vaccinia Virus protein VP39"/>
    <property type="match status" value="2"/>
</dbReference>
<evidence type="ECO:0000256" key="6">
    <source>
        <dbReference type="ARBA" id="ARBA00047422"/>
    </source>
</evidence>
<dbReference type="EMBL" id="JBHULL010000034">
    <property type="protein sequence ID" value="MFD2584400.1"/>
    <property type="molecule type" value="Genomic_DNA"/>
</dbReference>
<comment type="catalytic activity">
    <reaction evidence="6">
        <text>a 2'-deoxycytidine in DNA + S-adenosyl-L-methionine = a 5-methyl-2'-deoxycytidine in DNA + S-adenosyl-L-homocysteine + H(+)</text>
        <dbReference type="Rhea" id="RHEA:13681"/>
        <dbReference type="Rhea" id="RHEA-COMP:11369"/>
        <dbReference type="Rhea" id="RHEA-COMP:11370"/>
        <dbReference type="ChEBI" id="CHEBI:15378"/>
        <dbReference type="ChEBI" id="CHEBI:57856"/>
        <dbReference type="ChEBI" id="CHEBI:59789"/>
        <dbReference type="ChEBI" id="CHEBI:85452"/>
        <dbReference type="ChEBI" id="CHEBI:85454"/>
        <dbReference type="EC" id="2.1.1.37"/>
    </reaction>
</comment>
<keyword evidence="2 7" id="KW-0489">Methyltransferase</keyword>
<organism evidence="9 10">
    <name type="scientific">Pedobacter vanadiisoli</name>
    <dbReference type="NCBI Taxonomy" id="1761975"/>
    <lineage>
        <taxon>Bacteria</taxon>
        <taxon>Pseudomonadati</taxon>
        <taxon>Bacteroidota</taxon>
        <taxon>Sphingobacteriia</taxon>
        <taxon>Sphingobacteriales</taxon>
        <taxon>Sphingobacteriaceae</taxon>
        <taxon>Pedobacter</taxon>
    </lineage>
</organism>
<dbReference type="PROSITE" id="PS00092">
    <property type="entry name" value="N6_MTASE"/>
    <property type="match status" value="1"/>
</dbReference>
<dbReference type="Gene3D" id="3.90.120.10">
    <property type="entry name" value="DNA Methylase, subunit A, domain 2"/>
    <property type="match status" value="1"/>
</dbReference>
<dbReference type="PROSITE" id="PS51257">
    <property type="entry name" value="PROKAR_LIPOPROTEIN"/>
    <property type="match status" value="1"/>
</dbReference>
<proteinExistence type="inferred from homology"/>
<evidence type="ECO:0000256" key="2">
    <source>
        <dbReference type="ARBA" id="ARBA00022603"/>
    </source>
</evidence>
<keyword evidence="3 7" id="KW-0808">Transferase</keyword>
<comment type="caution">
    <text evidence="9">The sequence shown here is derived from an EMBL/GenBank/DDBJ whole genome shotgun (WGS) entry which is preliminary data.</text>
</comment>